<evidence type="ECO:0000256" key="3">
    <source>
        <dbReference type="ARBA" id="ARBA00023163"/>
    </source>
</evidence>
<sequence>MAGFAANGAVSVNGERLTVGVMAEPQDRAAIAGYLDAQPLLPRVCLRLVGNGERWDPGPAVDVWIVRSSIVAAGTAVRYRHGAPPYPTATRGVVAIIDGLTATDVPWLLLSDNLHGIIPTQVPLEEVGAAVETVARGGRWISQAVFDRPGDSAGGATRLLASVHLTPGERQVVRLVVQGLSNRDIADRMHIEETTVRTHIRASLRKTGCANRHQLTALFYQSWLGGSGSGRRYGLGAALGISVQP</sequence>
<dbReference type="CDD" id="cd06170">
    <property type="entry name" value="LuxR_C_like"/>
    <property type="match status" value="1"/>
</dbReference>
<dbReference type="PANTHER" id="PTHR44688">
    <property type="entry name" value="DNA-BINDING TRANSCRIPTIONAL ACTIVATOR DEVR_DOSR"/>
    <property type="match status" value="1"/>
</dbReference>
<keyword evidence="1" id="KW-0805">Transcription regulation</keyword>
<gene>
    <name evidence="5" type="ORF">RB614_23200</name>
</gene>
<proteinExistence type="predicted"/>
<dbReference type="InterPro" id="IPR016032">
    <property type="entry name" value="Sig_transdc_resp-reg_C-effctor"/>
</dbReference>
<reference evidence="5 6" key="1">
    <citation type="submission" date="2023-08" db="EMBL/GenBank/DDBJ databases">
        <title>Phytohabitans sansha sp. nov., isolated from marine sediment.</title>
        <authorList>
            <person name="Zhao Y."/>
            <person name="Yi K."/>
        </authorList>
    </citation>
    <scope>NUCLEOTIDE SEQUENCE [LARGE SCALE GENOMIC DNA]</scope>
    <source>
        <strain evidence="5 6">ZYX-F-186</strain>
    </source>
</reference>
<dbReference type="PROSITE" id="PS00622">
    <property type="entry name" value="HTH_LUXR_1"/>
    <property type="match status" value="1"/>
</dbReference>
<comment type="caution">
    <text evidence="5">The sequence shown here is derived from an EMBL/GenBank/DDBJ whole genome shotgun (WGS) entry which is preliminary data.</text>
</comment>
<dbReference type="Proteomes" id="UP001230908">
    <property type="component" value="Unassembled WGS sequence"/>
</dbReference>
<dbReference type="PRINTS" id="PR00038">
    <property type="entry name" value="HTHLUXR"/>
</dbReference>
<evidence type="ECO:0000256" key="1">
    <source>
        <dbReference type="ARBA" id="ARBA00023015"/>
    </source>
</evidence>
<dbReference type="EMBL" id="JAVHUY010000022">
    <property type="protein sequence ID" value="MDQ7907429.1"/>
    <property type="molecule type" value="Genomic_DNA"/>
</dbReference>
<keyword evidence="6" id="KW-1185">Reference proteome</keyword>
<feature type="domain" description="HTH luxR-type" evidence="4">
    <location>
        <begin position="158"/>
        <end position="223"/>
    </location>
</feature>
<dbReference type="SUPFAM" id="SSF46894">
    <property type="entry name" value="C-terminal effector domain of the bipartite response regulators"/>
    <property type="match status" value="1"/>
</dbReference>
<dbReference type="SMART" id="SM00421">
    <property type="entry name" value="HTH_LUXR"/>
    <property type="match status" value="1"/>
</dbReference>
<dbReference type="PANTHER" id="PTHR44688:SF16">
    <property type="entry name" value="DNA-BINDING TRANSCRIPTIONAL ACTIVATOR DEVR_DOSR"/>
    <property type="match status" value="1"/>
</dbReference>
<evidence type="ECO:0000256" key="2">
    <source>
        <dbReference type="ARBA" id="ARBA00023125"/>
    </source>
</evidence>
<evidence type="ECO:0000313" key="6">
    <source>
        <dbReference type="Proteomes" id="UP001230908"/>
    </source>
</evidence>
<evidence type="ECO:0000313" key="5">
    <source>
        <dbReference type="EMBL" id="MDQ7907429.1"/>
    </source>
</evidence>
<name>A0ABU0ZK64_9ACTN</name>
<organism evidence="5 6">
    <name type="scientific">Phytohabitans maris</name>
    <dbReference type="NCBI Taxonomy" id="3071409"/>
    <lineage>
        <taxon>Bacteria</taxon>
        <taxon>Bacillati</taxon>
        <taxon>Actinomycetota</taxon>
        <taxon>Actinomycetes</taxon>
        <taxon>Micromonosporales</taxon>
        <taxon>Micromonosporaceae</taxon>
    </lineage>
</organism>
<dbReference type="Pfam" id="PF00196">
    <property type="entry name" value="GerE"/>
    <property type="match status" value="1"/>
</dbReference>
<dbReference type="Gene3D" id="3.40.50.2300">
    <property type="match status" value="1"/>
</dbReference>
<keyword evidence="2" id="KW-0238">DNA-binding</keyword>
<keyword evidence="3" id="KW-0804">Transcription</keyword>
<dbReference type="PROSITE" id="PS50043">
    <property type="entry name" value="HTH_LUXR_2"/>
    <property type="match status" value="1"/>
</dbReference>
<dbReference type="InterPro" id="IPR000792">
    <property type="entry name" value="Tscrpt_reg_LuxR_C"/>
</dbReference>
<protein>
    <submittedName>
        <fullName evidence="5">Response regulator transcription factor</fullName>
    </submittedName>
</protein>
<accession>A0ABU0ZK64</accession>
<dbReference type="RefSeq" id="WP_308714707.1">
    <property type="nucleotide sequence ID" value="NZ_JAVHUY010000022.1"/>
</dbReference>
<evidence type="ECO:0000259" key="4">
    <source>
        <dbReference type="PROSITE" id="PS50043"/>
    </source>
</evidence>